<dbReference type="PANTHER" id="PTHR43798">
    <property type="entry name" value="MONOACYLGLYCEROL LIPASE"/>
    <property type="match status" value="1"/>
</dbReference>
<dbReference type="Pfam" id="PF00561">
    <property type="entry name" value="Abhydrolase_1"/>
    <property type="match status" value="1"/>
</dbReference>
<dbReference type="InterPro" id="IPR029058">
    <property type="entry name" value="AB_hydrolase_fold"/>
</dbReference>
<dbReference type="PANTHER" id="PTHR43798:SF31">
    <property type="entry name" value="AB HYDROLASE SUPERFAMILY PROTEIN YCLE"/>
    <property type="match status" value="1"/>
</dbReference>
<organism evidence="3 4">
    <name type="scientific">Kordiimonas lipolytica</name>
    <dbReference type="NCBI Taxonomy" id="1662421"/>
    <lineage>
        <taxon>Bacteria</taxon>
        <taxon>Pseudomonadati</taxon>
        <taxon>Pseudomonadota</taxon>
        <taxon>Alphaproteobacteria</taxon>
        <taxon>Kordiimonadales</taxon>
        <taxon>Kordiimonadaceae</taxon>
        <taxon>Kordiimonas</taxon>
    </lineage>
</organism>
<dbReference type="Gene3D" id="3.40.50.1820">
    <property type="entry name" value="alpha/beta hydrolase"/>
    <property type="match status" value="1"/>
</dbReference>
<proteinExistence type="predicted"/>
<accession>A0ABV8U723</accession>
<reference evidence="4" key="1">
    <citation type="journal article" date="2019" name="Int. J. Syst. Evol. Microbiol.">
        <title>The Global Catalogue of Microorganisms (GCM) 10K type strain sequencing project: providing services to taxonomists for standard genome sequencing and annotation.</title>
        <authorList>
            <consortium name="The Broad Institute Genomics Platform"/>
            <consortium name="The Broad Institute Genome Sequencing Center for Infectious Disease"/>
            <person name="Wu L."/>
            <person name="Ma J."/>
        </authorList>
    </citation>
    <scope>NUCLEOTIDE SEQUENCE [LARGE SCALE GENOMIC DNA]</scope>
    <source>
        <strain evidence="4">CGMCC 1.15304</strain>
    </source>
</reference>
<protein>
    <submittedName>
        <fullName evidence="3">Alpha/beta fold hydrolase</fullName>
    </submittedName>
</protein>
<dbReference type="PRINTS" id="PR00111">
    <property type="entry name" value="ABHYDROLASE"/>
</dbReference>
<evidence type="ECO:0000256" key="1">
    <source>
        <dbReference type="ARBA" id="ARBA00022801"/>
    </source>
</evidence>
<evidence type="ECO:0000259" key="2">
    <source>
        <dbReference type="Pfam" id="PF00561"/>
    </source>
</evidence>
<evidence type="ECO:0000313" key="4">
    <source>
        <dbReference type="Proteomes" id="UP001595776"/>
    </source>
</evidence>
<feature type="domain" description="AB hydrolase-1" evidence="2">
    <location>
        <begin position="25"/>
        <end position="240"/>
    </location>
</feature>
<dbReference type="Proteomes" id="UP001595776">
    <property type="component" value="Unassembled WGS sequence"/>
</dbReference>
<sequence length="260" mass="29089">MTANTPKWHYQEVGTEVTDGEGQSFVWLHGWGQDGASMMRLADLFKTEGRHRIYDQPGFGQTDRLPDGAGTEDYADALALELEKIGPQQHIFIGHSFGGRVSVQMAARHPHLVKAIVLIGGAGLKRRRSLAFRLRAATLKLIGRLARFSDKLFGTSFREAYAKHFGSADYKNAGPLRPTFVKVVNENLIQEAKAVRCPALLIYGSDDTEAPPEIGRKYEQLMPIARFTEVKGFNHWDILTRGAYQCQALIKSFLKDVRDD</sequence>
<keyword evidence="4" id="KW-1185">Reference proteome</keyword>
<dbReference type="SUPFAM" id="SSF53474">
    <property type="entry name" value="alpha/beta-Hydrolases"/>
    <property type="match status" value="1"/>
</dbReference>
<keyword evidence="1 3" id="KW-0378">Hydrolase</keyword>
<comment type="caution">
    <text evidence="3">The sequence shown here is derived from an EMBL/GenBank/DDBJ whole genome shotgun (WGS) entry which is preliminary data.</text>
</comment>
<dbReference type="GO" id="GO:0016787">
    <property type="term" value="F:hydrolase activity"/>
    <property type="evidence" value="ECO:0007669"/>
    <property type="project" value="UniProtKB-KW"/>
</dbReference>
<dbReference type="EMBL" id="JBHSCR010000001">
    <property type="protein sequence ID" value="MFC4346608.1"/>
    <property type="molecule type" value="Genomic_DNA"/>
</dbReference>
<name>A0ABV8U723_9PROT</name>
<dbReference type="RefSeq" id="WP_068148056.1">
    <property type="nucleotide sequence ID" value="NZ_JBHSCR010000001.1"/>
</dbReference>
<dbReference type="InterPro" id="IPR000073">
    <property type="entry name" value="AB_hydrolase_1"/>
</dbReference>
<gene>
    <name evidence="3" type="ORF">ACFO5Q_01950</name>
</gene>
<dbReference type="InterPro" id="IPR050266">
    <property type="entry name" value="AB_hydrolase_sf"/>
</dbReference>
<evidence type="ECO:0000313" key="3">
    <source>
        <dbReference type="EMBL" id="MFC4346608.1"/>
    </source>
</evidence>